<gene>
    <name evidence="2" type="ORF">N783_20540</name>
</gene>
<dbReference type="OrthoDB" id="6024937at2"/>
<dbReference type="Gene3D" id="2.30.30.240">
    <property type="entry name" value="PRC-barrel domain"/>
    <property type="match status" value="1"/>
</dbReference>
<dbReference type="PANTHER" id="PTHR40061">
    <property type="entry name" value="SPORULATION PROTEIN YLMC-RELATED"/>
    <property type="match status" value="1"/>
</dbReference>
<feature type="domain" description="PRC-barrel" evidence="1">
    <location>
        <begin position="2"/>
        <end position="75"/>
    </location>
</feature>
<dbReference type="InterPro" id="IPR027275">
    <property type="entry name" value="PRC-brl_dom"/>
</dbReference>
<dbReference type="RefSeq" id="WP_027448207.1">
    <property type="nucleotide sequence ID" value="NZ_AVPF01000075.1"/>
</dbReference>
<dbReference type="InterPro" id="IPR014238">
    <property type="entry name" value="Spore_YlmC/YmxH"/>
</dbReference>
<dbReference type="PANTHER" id="PTHR40061:SF1">
    <property type="entry name" value="SPORULATION PROTEIN YLMC-RELATED"/>
    <property type="match status" value="1"/>
</dbReference>
<sequence>MVTISELQVKEIISVENGEKLGHMTDLEIDVDRGRLISIIIGGKGKMMGFLGKDEEIIIPWESILKIGEDVILVKKATQPALFAPNQAD</sequence>
<evidence type="ECO:0000313" key="2">
    <source>
        <dbReference type="EMBL" id="KGX83920.1"/>
    </source>
</evidence>
<organism evidence="2 3">
    <name type="scientific">Pontibacillus marinus BH030004 = DSM 16465</name>
    <dbReference type="NCBI Taxonomy" id="1385511"/>
    <lineage>
        <taxon>Bacteria</taxon>
        <taxon>Bacillati</taxon>
        <taxon>Bacillota</taxon>
        <taxon>Bacilli</taxon>
        <taxon>Bacillales</taxon>
        <taxon>Bacillaceae</taxon>
        <taxon>Pontibacillus</taxon>
    </lineage>
</organism>
<dbReference type="Pfam" id="PF05239">
    <property type="entry name" value="PRC"/>
    <property type="match status" value="1"/>
</dbReference>
<dbReference type="eggNOG" id="COG1873">
    <property type="taxonomic scope" value="Bacteria"/>
</dbReference>
<keyword evidence="3" id="KW-1185">Reference proteome</keyword>
<dbReference type="NCBIfam" id="TIGR02888">
    <property type="entry name" value="spore_YlmC_YmxH"/>
    <property type="match status" value="1"/>
</dbReference>
<comment type="caution">
    <text evidence="2">The sequence shown here is derived from an EMBL/GenBank/DDBJ whole genome shotgun (WGS) entry which is preliminary data.</text>
</comment>
<protein>
    <recommendedName>
        <fullName evidence="1">PRC-barrel domain-containing protein</fullName>
    </recommendedName>
</protein>
<evidence type="ECO:0000259" key="1">
    <source>
        <dbReference type="Pfam" id="PF05239"/>
    </source>
</evidence>
<evidence type="ECO:0000313" key="3">
    <source>
        <dbReference type="Proteomes" id="UP000030403"/>
    </source>
</evidence>
<name>A0A0A5FYN8_9BACI</name>
<dbReference type="AlphaFoldDB" id="A0A0A5FYN8"/>
<proteinExistence type="predicted"/>
<dbReference type="Proteomes" id="UP000030403">
    <property type="component" value="Unassembled WGS sequence"/>
</dbReference>
<dbReference type="EMBL" id="AVPF01000075">
    <property type="protein sequence ID" value="KGX83920.1"/>
    <property type="molecule type" value="Genomic_DNA"/>
</dbReference>
<reference evidence="2 3" key="1">
    <citation type="submission" date="2013-08" db="EMBL/GenBank/DDBJ databases">
        <authorList>
            <person name="Huang J."/>
            <person name="Wang G."/>
        </authorList>
    </citation>
    <scope>NUCLEOTIDE SEQUENCE [LARGE SCALE GENOMIC DNA]</scope>
    <source>
        <strain evidence="2 3">BH030004</strain>
    </source>
</reference>
<dbReference type="InterPro" id="IPR011033">
    <property type="entry name" value="PRC_barrel-like_sf"/>
</dbReference>
<dbReference type="SUPFAM" id="SSF50346">
    <property type="entry name" value="PRC-barrel domain"/>
    <property type="match status" value="1"/>
</dbReference>
<dbReference type="STRING" id="1385511.GCA_000425225_00959"/>
<accession>A0A0A5FYN8</accession>